<reference evidence="4" key="1">
    <citation type="journal article" date="2020" name="Cell">
        <title>Large-Scale Comparative Analyses of Tick Genomes Elucidate Their Genetic Diversity and Vector Capacities.</title>
        <authorList>
            <consortium name="Tick Genome and Microbiome Consortium (TIGMIC)"/>
            <person name="Jia N."/>
            <person name="Wang J."/>
            <person name="Shi W."/>
            <person name="Du L."/>
            <person name="Sun Y."/>
            <person name="Zhan W."/>
            <person name="Jiang J.F."/>
            <person name="Wang Q."/>
            <person name="Zhang B."/>
            <person name="Ji P."/>
            <person name="Bell-Sakyi L."/>
            <person name="Cui X.M."/>
            <person name="Yuan T.T."/>
            <person name="Jiang B.G."/>
            <person name="Yang W.F."/>
            <person name="Lam T.T."/>
            <person name="Chang Q.C."/>
            <person name="Ding S.J."/>
            <person name="Wang X.J."/>
            <person name="Zhu J.G."/>
            <person name="Ruan X.D."/>
            <person name="Zhao L."/>
            <person name="Wei J.T."/>
            <person name="Ye R.Z."/>
            <person name="Que T.C."/>
            <person name="Du C.H."/>
            <person name="Zhou Y.H."/>
            <person name="Cheng J.X."/>
            <person name="Dai P.F."/>
            <person name="Guo W.B."/>
            <person name="Han X.H."/>
            <person name="Huang E.J."/>
            <person name="Li L.F."/>
            <person name="Wei W."/>
            <person name="Gao Y.C."/>
            <person name="Liu J.Z."/>
            <person name="Shao H.Z."/>
            <person name="Wang X."/>
            <person name="Wang C.C."/>
            <person name="Yang T.C."/>
            <person name="Huo Q.B."/>
            <person name="Li W."/>
            <person name="Chen H.Y."/>
            <person name="Chen S.E."/>
            <person name="Zhou L.G."/>
            <person name="Ni X.B."/>
            <person name="Tian J.H."/>
            <person name="Sheng Y."/>
            <person name="Liu T."/>
            <person name="Pan Y.S."/>
            <person name="Xia L.Y."/>
            <person name="Li J."/>
            <person name="Zhao F."/>
            <person name="Cao W.C."/>
        </authorList>
    </citation>
    <scope>NUCLEOTIDE SEQUENCE</scope>
    <source>
        <strain evidence="4">Rsan-2018</strain>
    </source>
</reference>
<comment type="similarity">
    <text evidence="1 2">Belongs to the 3-beta-HSD family.</text>
</comment>
<feature type="domain" description="3-beta hydroxysteroid dehydrogenase/isomerase" evidence="3">
    <location>
        <begin position="12"/>
        <end position="258"/>
    </location>
</feature>
<dbReference type="Proteomes" id="UP000821837">
    <property type="component" value="Unassembled WGS sequence"/>
</dbReference>
<sequence>MTQELTPVRVVLVTGSSGFLGQHVVKELHEEEHATIREIRLFDNRPYENRIGFHVSKPKETKEYVGDICNAAELSAALSGVDAVIHCASIVDPRFFADSKVMERVNVQGTSNVVECCVAQGVPYLVYASTVGATPLVRRSRLDLPFPEYVGPYGETKARAEDIVVTSNGRLLSRERGRLRTLPIRIPPLYGELDQIFITKCLRISRLTFDFAFCLECRVQSMYAGNAASLAVRGIDALATPGSSDVSGKSLYATDETTDDISLLLGPIAEARGIRLFPLKVPSGLVLAISCAFWGLAVLLSPLVKLNSEAVPSPMEIVFMRRCPPYDGNEAADKLHWKPKYSVRQAISASLDYYRNVKL</sequence>
<dbReference type="InterPro" id="IPR036291">
    <property type="entry name" value="NAD(P)-bd_dom_sf"/>
</dbReference>
<reference evidence="4" key="2">
    <citation type="submission" date="2021-09" db="EMBL/GenBank/DDBJ databases">
        <authorList>
            <person name="Jia N."/>
            <person name="Wang J."/>
            <person name="Shi W."/>
            <person name="Du L."/>
            <person name="Sun Y."/>
            <person name="Zhan W."/>
            <person name="Jiang J."/>
            <person name="Wang Q."/>
            <person name="Zhang B."/>
            <person name="Ji P."/>
            <person name="Sakyi L.B."/>
            <person name="Cui X."/>
            <person name="Yuan T."/>
            <person name="Jiang B."/>
            <person name="Yang W."/>
            <person name="Lam T.T.-Y."/>
            <person name="Chang Q."/>
            <person name="Ding S."/>
            <person name="Wang X."/>
            <person name="Zhu J."/>
            <person name="Ruan X."/>
            <person name="Zhao L."/>
            <person name="Wei J."/>
            <person name="Que T."/>
            <person name="Du C."/>
            <person name="Cheng J."/>
            <person name="Dai P."/>
            <person name="Han X."/>
            <person name="Huang E."/>
            <person name="Gao Y."/>
            <person name="Liu J."/>
            <person name="Shao H."/>
            <person name="Ye R."/>
            <person name="Li L."/>
            <person name="Wei W."/>
            <person name="Wang X."/>
            <person name="Wang C."/>
            <person name="Huo Q."/>
            <person name="Li W."/>
            <person name="Guo W."/>
            <person name="Chen H."/>
            <person name="Chen S."/>
            <person name="Zhou L."/>
            <person name="Zhou L."/>
            <person name="Ni X."/>
            <person name="Tian J."/>
            <person name="Zhou Y."/>
            <person name="Sheng Y."/>
            <person name="Liu T."/>
            <person name="Pan Y."/>
            <person name="Xia L."/>
            <person name="Li J."/>
            <person name="Zhao F."/>
            <person name="Cao W."/>
        </authorList>
    </citation>
    <scope>NUCLEOTIDE SEQUENCE</scope>
    <source>
        <strain evidence="4">Rsan-2018</strain>
        <tissue evidence="4">Larvae</tissue>
    </source>
</reference>
<gene>
    <name evidence="4" type="ORF">HPB52_015770</name>
</gene>
<evidence type="ECO:0000256" key="2">
    <source>
        <dbReference type="RuleBase" id="RU004475"/>
    </source>
</evidence>
<dbReference type="AlphaFoldDB" id="A0A9D4SXK3"/>
<dbReference type="InterPro" id="IPR050177">
    <property type="entry name" value="Lipid_A_modif_metabolic_enz"/>
</dbReference>
<organism evidence="4 5">
    <name type="scientific">Rhipicephalus sanguineus</name>
    <name type="common">Brown dog tick</name>
    <name type="synonym">Ixodes sanguineus</name>
    <dbReference type="NCBI Taxonomy" id="34632"/>
    <lineage>
        <taxon>Eukaryota</taxon>
        <taxon>Metazoa</taxon>
        <taxon>Ecdysozoa</taxon>
        <taxon>Arthropoda</taxon>
        <taxon>Chelicerata</taxon>
        <taxon>Arachnida</taxon>
        <taxon>Acari</taxon>
        <taxon>Parasitiformes</taxon>
        <taxon>Ixodida</taxon>
        <taxon>Ixodoidea</taxon>
        <taxon>Ixodidae</taxon>
        <taxon>Rhipicephalinae</taxon>
        <taxon>Rhipicephalus</taxon>
        <taxon>Rhipicephalus</taxon>
    </lineage>
</organism>
<evidence type="ECO:0000313" key="4">
    <source>
        <dbReference type="EMBL" id="KAH7957171.1"/>
    </source>
</evidence>
<keyword evidence="2" id="KW-0560">Oxidoreductase</keyword>
<evidence type="ECO:0000256" key="1">
    <source>
        <dbReference type="ARBA" id="ARBA00009219"/>
    </source>
</evidence>
<evidence type="ECO:0000313" key="5">
    <source>
        <dbReference type="Proteomes" id="UP000821837"/>
    </source>
</evidence>
<name>A0A9D4SXK3_RHISA</name>
<protein>
    <recommendedName>
        <fullName evidence="3">3-beta hydroxysteroid dehydrogenase/isomerase domain-containing protein</fullName>
    </recommendedName>
</protein>
<dbReference type="SUPFAM" id="SSF51735">
    <property type="entry name" value="NAD(P)-binding Rossmann-fold domains"/>
    <property type="match status" value="1"/>
</dbReference>
<comment type="caution">
    <text evidence="4">The sequence shown here is derived from an EMBL/GenBank/DDBJ whole genome shotgun (WGS) entry which is preliminary data.</text>
</comment>
<dbReference type="VEuPathDB" id="VectorBase:RSAN_044591"/>
<evidence type="ECO:0000259" key="3">
    <source>
        <dbReference type="Pfam" id="PF01073"/>
    </source>
</evidence>
<dbReference type="Pfam" id="PF01073">
    <property type="entry name" value="3Beta_HSD"/>
    <property type="match status" value="1"/>
</dbReference>
<dbReference type="Gene3D" id="3.40.50.720">
    <property type="entry name" value="NAD(P)-binding Rossmann-like Domain"/>
    <property type="match status" value="1"/>
</dbReference>
<dbReference type="GO" id="GO:0006694">
    <property type="term" value="P:steroid biosynthetic process"/>
    <property type="evidence" value="ECO:0007669"/>
    <property type="project" value="InterPro"/>
</dbReference>
<dbReference type="PANTHER" id="PTHR43245">
    <property type="entry name" value="BIFUNCTIONAL POLYMYXIN RESISTANCE PROTEIN ARNA"/>
    <property type="match status" value="1"/>
</dbReference>
<dbReference type="EMBL" id="JABSTV010001250">
    <property type="protein sequence ID" value="KAH7957171.1"/>
    <property type="molecule type" value="Genomic_DNA"/>
</dbReference>
<keyword evidence="5" id="KW-1185">Reference proteome</keyword>
<proteinExistence type="inferred from homology"/>
<dbReference type="GO" id="GO:0016616">
    <property type="term" value="F:oxidoreductase activity, acting on the CH-OH group of donors, NAD or NADP as acceptor"/>
    <property type="evidence" value="ECO:0007669"/>
    <property type="project" value="InterPro"/>
</dbReference>
<dbReference type="InterPro" id="IPR002225">
    <property type="entry name" value="3Beta_OHSteriod_DH/Estase"/>
</dbReference>
<dbReference type="FunFam" id="3.40.50.720:FF:000495">
    <property type="entry name" value="3 hydroxysteroid dehydrogenase, putative"/>
    <property type="match status" value="1"/>
</dbReference>
<accession>A0A9D4SXK3</accession>